<evidence type="ECO:0000313" key="2">
    <source>
        <dbReference type="EMBL" id="JAD35830.1"/>
    </source>
</evidence>
<reference evidence="2" key="2">
    <citation type="journal article" date="2015" name="Data Brief">
        <title>Shoot transcriptome of the giant reed, Arundo donax.</title>
        <authorList>
            <person name="Barrero R.A."/>
            <person name="Guerrero F.D."/>
            <person name="Moolhuijzen P."/>
            <person name="Goolsby J.A."/>
            <person name="Tidwell J."/>
            <person name="Bellgard S.E."/>
            <person name="Bellgard M.I."/>
        </authorList>
    </citation>
    <scope>NUCLEOTIDE SEQUENCE</scope>
    <source>
        <tissue evidence="2">Shoot tissue taken approximately 20 cm above the soil surface</tissue>
    </source>
</reference>
<evidence type="ECO:0000256" key="1">
    <source>
        <dbReference type="SAM" id="Phobius"/>
    </source>
</evidence>
<organism evidence="2">
    <name type="scientific">Arundo donax</name>
    <name type="common">Giant reed</name>
    <name type="synonym">Donax arundinaceus</name>
    <dbReference type="NCBI Taxonomy" id="35708"/>
    <lineage>
        <taxon>Eukaryota</taxon>
        <taxon>Viridiplantae</taxon>
        <taxon>Streptophyta</taxon>
        <taxon>Embryophyta</taxon>
        <taxon>Tracheophyta</taxon>
        <taxon>Spermatophyta</taxon>
        <taxon>Magnoliopsida</taxon>
        <taxon>Liliopsida</taxon>
        <taxon>Poales</taxon>
        <taxon>Poaceae</taxon>
        <taxon>PACMAD clade</taxon>
        <taxon>Arundinoideae</taxon>
        <taxon>Arundineae</taxon>
        <taxon>Arundo</taxon>
    </lineage>
</organism>
<feature type="transmembrane region" description="Helical" evidence="1">
    <location>
        <begin position="38"/>
        <end position="58"/>
    </location>
</feature>
<keyword evidence="1" id="KW-1133">Transmembrane helix</keyword>
<sequence>MQTSMQLHCCSGTCLYVAPLQWNMTGDAASLCHTQHLYVTHTQTCHILVSWLLAYLILLRGVTL</sequence>
<dbReference type="AlphaFoldDB" id="A0A0A8ZGG5"/>
<protein>
    <submittedName>
        <fullName evidence="2">Uncharacterized protein</fullName>
    </submittedName>
</protein>
<reference evidence="2" key="1">
    <citation type="submission" date="2014-09" db="EMBL/GenBank/DDBJ databases">
        <authorList>
            <person name="Magalhaes I.L.F."/>
            <person name="Oliveira U."/>
            <person name="Santos F.R."/>
            <person name="Vidigal T.H.D.A."/>
            <person name="Brescovit A.D."/>
            <person name="Santos A.J."/>
        </authorList>
    </citation>
    <scope>NUCLEOTIDE SEQUENCE</scope>
    <source>
        <tissue evidence="2">Shoot tissue taken approximately 20 cm above the soil surface</tissue>
    </source>
</reference>
<dbReference type="EMBL" id="GBRH01262065">
    <property type="protein sequence ID" value="JAD35830.1"/>
    <property type="molecule type" value="Transcribed_RNA"/>
</dbReference>
<accession>A0A0A8ZGG5</accession>
<keyword evidence="1" id="KW-0812">Transmembrane</keyword>
<name>A0A0A8ZGG5_ARUDO</name>
<keyword evidence="1" id="KW-0472">Membrane</keyword>
<proteinExistence type="predicted"/>